<gene>
    <name evidence="9" type="ORF">THTE_1027</name>
</gene>
<dbReference type="Pfam" id="PF02492">
    <property type="entry name" value="cobW"/>
    <property type="match status" value="1"/>
</dbReference>
<reference evidence="9 10" key="1">
    <citation type="journal article" name="Front. Microbiol.">
        <title>Sugar Metabolism of the First Thermophilic Planctomycete Thermogutta terrifontis: Comparative Genomic and Transcriptomic Approaches.</title>
        <authorList>
            <person name="Elcheninov A.G."/>
            <person name="Menzel P."/>
            <person name="Gudbergsdottir S.R."/>
            <person name="Slesarev A.I."/>
            <person name="Kadnikov V.V."/>
            <person name="Krogh A."/>
            <person name="Bonch-Osmolovskaya E.A."/>
            <person name="Peng X."/>
            <person name="Kublanov I.V."/>
        </authorList>
    </citation>
    <scope>NUCLEOTIDE SEQUENCE [LARGE SCALE GENOMIC DNA]</scope>
    <source>
        <strain evidence="9 10">R1</strain>
    </source>
</reference>
<evidence type="ECO:0000256" key="5">
    <source>
        <dbReference type="ARBA" id="ARBA00022801"/>
    </source>
</evidence>
<dbReference type="NCBIfam" id="TIGR00073">
    <property type="entry name" value="hypB"/>
    <property type="match status" value="1"/>
</dbReference>
<dbReference type="GO" id="GO:0051604">
    <property type="term" value="P:protein maturation"/>
    <property type="evidence" value="ECO:0007669"/>
    <property type="project" value="InterPro"/>
</dbReference>
<dbReference type="Gene3D" id="3.40.50.300">
    <property type="entry name" value="P-loop containing nucleotide triphosphate hydrolases"/>
    <property type="match status" value="1"/>
</dbReference>
<dbReference type="InterPro" id="IPR003495">
    <property type="entry name" value="CobW/HypB/UreG_nucleotide-bd"/>
</dbReference>
<evidence type="ECO:0000256" key="6">
    <source>
        <dbReference type="ARBA" id="ARBA00022833"/>
    </source>
</evidence>
<organism evidence="9 10">
    <name type="scientific">Thermogutta terrifontis</name>
    <dbReference type="NCBI Taxonomy" id="1331910"/>
    <lineage>
        <taxon>Bacteria</taxon>
        <taxon>Pseudomonadati</taxon>
        <taxon>Planctomycetota</taxon>
        <taxon>Planctomycetia</taxon>
        <taxon>Pirellulales</taxon>
        <taxon>Thermoguttaceae</taxon>
        <taxon>Thermogutta</taxon>
    </lineage>
</organism>
<keyword evidence="5" id="KW-0378">Hydrolase</keyword>
<dbReference type="InterPro" id="IPR004392">
    <property type="entry name" value="Hyd_mat_HypB"/>
</dbReference>
<evidence type="ECO:0000256" key="4">
    <source>
        <dbReference type="ARBA" id="ARBA00022741"/>
    </source>
</evidence>
<keyword evidence="10" id="KW-1185">Reference proteome</keyword>
<dbReference type="AlphaFoldDB" id="A0A286RCE1"/>
<dbReference type="Proteomes" id="UP000215086">
    <property type="component" value="Chromosome"/>
</dbReference>
<dbReference type="OrthoDB" id="9802035at2"/>
<evidence type="ECO:0000259" key="8">
    <source>
        <dbReference type="Pfam" id="PF02492"/>
    </source>
</evidence>
<dbReference type="RefSeq" id="WP_095414167.1">
    <property type="nucleotide sequence ID" value="NZ_CP018477.1"/>
</dbReference>
<dbReference type="GO" id="GO:0003924">
    <property type="term" value="F:GTPase activity"/>
    <property type="evidence" value="ECO:0007669"/>
    <property type="project" value="InterPro"/>
</dbReference>
<name>A0A286RCE1_9BACT</name>
<keyword evidence="3" id="KW-0479">Metal-binding</keyword>
<dbReference type="GO" id="GO:0005525">
    <property type="term" value="F:GTP binding"/>
    <property type="evidence" value="ECO:0007669"/>
    <property type="project" value="UniProtKB-KW"/>
</dbReference>
<dbReference type="CDD" id="cd05390">
    <property type="entry name" value="HypB"/>
    <property type="match status" value="1"/>
</dbReference>
<proteinExistence type="inferred from homology"/>
<evidence type="ECO:0000313" key="10">
    <source>
        <dbReference type="Proteomes" id="UP000215086"/>
    </source>
</evidence>
<evidence type="ECO:0000313" key="9">
    <source>
        <dbReference type="EMBL" id="ASV73629.1"/>
    </source>
</evidence>
<keyword evidence="6" id="KW-0862">Zinc</keyword>
<comment type="similarity">
    <text evidence="1">Belongs to the SIMIBI class G3E GTPase family. HypB/HupM subfamily.</text>
</comment>
<keyword evidence="7" id="KW-0342">GTP-binding</keyword>
<dbReference type="PANTHER" id="PTHR30134:SF2">
    <property type="entry name" value="HYDROGENASE MATURATION FACTOR HYPB"/>
    <property type="match status" value="1"/>
</dbReference>
<evidence type="ECO:0000256" key="2">
    <source>
        <dbReference type="ARBA" id="ARBA00022596"/>
    </source>
</evidence>
<dbReference type="GO" id="GO:0008270">
    <property type="term" value="F:zinc ion binding"/>
    <property type="evidence" value="ECO:0007669"/>
    <property type="project" value="TreeGrafter"/>
</dbReference>
<dbReference type="PIRSF" id="PIRSF005624">
    <property type="entry name" value="Ni-bind_GTPase"/>
    <property type="match status" value="1"/>
</dbReference>
<protein>
    <submittedName>
        <fullName evidence="9">[NiFe] hydrogenase nickel incorporation-associated protein HypB</fullName>
    </submittedName>
</protein>
<dbReference type="EMBL" id="CP018477">
    <property type="protein sequence ID" value="ASV73629.1"/>
    <property type="molecule type" value="Genomic_DNA"/>
</dbReference>
<accession>A0A286RCE1</accession>
<keyword evidence="2" id="KW-0533">Nickel</keyword>
<dbReference type="PANTHER" id="PTHR30134">
    <property type="entry name" value="HYDROGENASE PROTEIN ASSEMBLY PROTEIN, NICKEL CHAPERONE"/>
    <property type="match status" value="1"/>
</dbReference>
<dbReference type="SUPFAM" id="SSF52540">
    <property type="entry name" value="P-loop containing nucleoside triphosphate hydrolases"/>
    <property type="match status" value="1"/>
</dbReference>
<keyword evidence="4" id="KW-0547">Nucleotide-binding</keyword>
<dbReference type="KEGG" id="ttf:THTE_1027"/>
<dbReference type="InterPro" id="IPR027417">
    <property type="entry name" value="P-loop_NTPase"/>
</dbReference>
<evidence type="ECO:0000256" key="3">
    <source>
        <dbReference type="ARBA" id="ARBA00022723"/>
    </source>
</evidence>
<evidence type="ECO:0000256" key="7">
    <source>
        <dbReference type="ARBA" id="ARBA00023134"/>
    </source>
</evidence>
<dbReference type="GO" id="GO:0016151">
    <property type="term" value="F:nickel cation binding"/>
    <property type="evidence" value="ECO:0007669"/>
    <property type="project" value="InterPro"/>
</dbReference>
<feature type="domain" description="CobW/HypB/UreG nucleotide-binding" evidence="8">
    <location>
        <begin position="31"/>
        <end position="192"/>
    </location>
</feature>
<sequence>MKIVAAKKILKANDQLAAANRRFFHQSGVFVVNILGSPGGGKTSLIEALAATLNGKGPLAVIEGDLAGTVDAERLSARGLPVVQITTEGACHLDANMVAAAVDGLPLSRGGWLFIENVGNLVCPAGFDLGEDLRIVILSVPEGDDKVIKYPTIFQSTQAVVISKIDLLPYFEFQPQRVRETLCRLNPDAAVFEVSAKTGQGMGELAEWLVARRTAAESKAGG</sequence>
<evidence type="ECO:0000256" key="1">
    <source>
        <dbReference type="ARBA" id="ARBA00006211"/>
    </source>
</evidence>